<keyword evidence="3 5" id="KW-0030">Aminoacyl-tRNA synthetase</keyword>
<dbReference type="Proteomes" id="UP000230273">
    <property type="component" value="Unassembled WGS sequence"/>
</dbReference>
<dbReference type="InterPro" id="IPR004154">
    <property type="entry name" value="Anticodon-bd"/>
</dbReference>
<evidence type="ECO:0000313" key="9">
    <source>
        <dbReference type="Proteomes" id="UP000230273"/>
    </source>
</evidence>
<dbReference type="InterPro" id="IPR036621">
    <property type="entry name" value="Anticodon-bd_dom_sf"/>
</dbReference>
<proteinExistence type="inferred from homology"/>
<feature type="binding site" evidence="6">
    <location>
        <position position="129"/>
    </location>
    <ligand>
        <name>L-histidine</name>
        <dbReference type="ChEBI" id="CHEBI:57595"/>
    </ligand>
</feature>
<dbReference type="PANTHER" id="PTHR43707">
    <property type="entry name" value="HISTIDYL-TRNA SYNTHETASE"/>
    <property type="match status" value="1"/>
</dbReference>
<feature type="binding site" evidence="6">
    <location>
        <position position="260"/>
    </location>
    <ligand>
        <name>L-histidine</name>
        <dbReference type="ChEBI" id="CHEBI:57595"/>
    </ligand>
</feature>
<dbReference type="HAMAP" id="MF_00127">
    <property type="entry name" value="His_tRNA_synth"/>
    <property type="match status" value="1"/>
</dbReference>
<dbReference type="NCBIfam" id="TIGR00442">
    <property type="entry name" value="hisS"/>
    <property type="match status" value="1"/>
</dbReference>
<evidence type="ECO:0000259" key="7">
    <source>
        <dbReference type="PROSITE" id="PS50862"/>
    </source>
</evidence>
<dbReference type="PROSITE" id="PS50862">
    <property type="entry name" value="AA_TRNA_LIGASE_II"/>
    <property type="match status" value="1"/>
</dbReference>
<keyword evidence="5" id="KW-0067">ATP-binding</keyword>
<dbReference type="Gene3D" id="3.30.930.10">
    <property type="entry name" value="Bira Bifunctional Protein, Domain 2"/>
    <property type="match status" value="1"/>
</dbReference>
<dbReference type="PIRSF" id="PIRSF001549">
    <property type="entry name" value="His-tRNA_synth"/>
    <property type="match status" value="1"/>
</dbReference>
<feature type="binding site" evidence="6">
    <location>
        <position position="133"/>
    </location>
    <ligand>
        <name>L-histidine</name>
        <dbReference type="ChEBI" id="CHEBI:57595"/>
    </ligand>
</feature>
<evidence type="ECO:0000256" key="1">
    <source>
        <dbReference type="ARBA" id="ARBA00008226"/>
    </source>
</evidence>
<evidence type="ECO:0000256" key="4">
    <source>
        <dbReference type="ARBA" id="ARBA00047639"/>
    </source>
</evidence>
<comment type="caution">
    <text evidence="8">The sequence shown here is derived from an EMBL/GenBank/DDBJ whole genome shotgun (WGS) entry which is preliminary data.</text>
</comment>
<feature type="domain" description="Aminoacyl-transfer RNA synthetases class-II family profile" evidence="7">
    <location>
        <begin position="38"/>
        <end position="344"/>
    </location>
</feature>
<feature type="binding site" evidence="6">
    <location>
        <begin position="264"/>
        <end position="265"/>
    </location>
    <ligand>
        <name>L-histidine</name>
        <dbReference type="ChEBI" id="CHEBI:57595"/>
    </ligand>
</feature>
<dbReference type="CDD" id="cd00773">
    <property type="entry name" value="HisRS-like_core"/>
    <property type="match status" value="1"/>
</dbReference>
<accession>A0A2G9YWV6</accession>
<dbReference type="Gene3D" id="3.40.50.800">
    <property type="entry name" value="Anticodon-binding domain"/>
    <property type="match status" value="1"/>
</dbReference>
<dbReference type="InterPro" id="IPR006195">
    <property type="entry name" value="aa-tRNA-synth_II"/>
</dbReference>
<feature type="binding site" evidence="6">
    <location>
        <begin position="84"/>
        <end position="86"/>
    </location>
    <ligand>
        <name>L-histidine</name>
        <dbReference type="ChEBI" id="CHEBI:57595"/>
    </ligand>
</feature>
<dbReference type="InterPro" id="IPR015807">
    <property type="entry name" value="His-tRNA-ligase"/>
</dbReference>
<dbReference type="InterPro" id="IPR004516">
    <property type="entry name" value="HisRS/HisZ"/>
</dbReference>
<dbReference type="AlphaFoldDB" id="A0A2G9YWV6"/>
<evidence type="ECO:0000313" key="8">
    <source>
        <dbReference type="EMBL" id="PIP23682.1"/>
    </source>
</evidence>
<sequence>MKKIKFQTPTGMHDVLPADQRYFKKIYDTAESIANFYGFEKIDTPIVEMAELFSRGIGLTTDIVEKEMYVLKTKGGDILALRPEGTAPVVRAFIEHGMHSLPQPVKLWYFGPYFRHEKPQADRYRQFWQFGFEIFGEKSPAVEAQIIQVFYDILTELKFKDLVIEVNSIGDNQCRPYYKKLLVNYLRSRESSLCTDCRRRIKMNPLRILDCKEEKCQRIKAQAPQIIDHLCEECHNHFKEVLEFLDEMGLPYRLNPYLVRGLDYYTRTVFEIFSSEEIEVSKDDSVKNEETNEEEKITRNALVGGGRYDVLVKLLGGKDIPGCGGGAGIERIVKMMKAKDIRLPQPSKPVIFLAQIGASAKRKSLKFFEEFRKAKIGTAESFSKDSLKTQLRIADKIGVQYTLIIGQKETLEGTVIIRDMKIGKQETVKAEKMIEEVKKRLKND</sequence>
<evidence type="ECO:0000256" key="3">
    <source>
        <dbReference type="ARBA" id="ARBA00023146"/>
    </source>
</evidence>
<evidence type="ECO:0000256" key="2">
    <source>
        <dbReference type="ARBA" id="ARBA00022741"/>
    </source>
</evidence>
<dbReference type="InterPro" id="IPR045864">
    <property type="entry name" value="aa-tRNA-synth_II/BPL/LPL"/>
</dbReference>
<dbReference type="GO" id="GO:0004821">
    <property type="term" value="F:histidine-tRNA ligase activity"/>
    <property type="evidence" value="ECO:0007669"/>
    <property type="project" value="UniProtKB-UniRule"/>
</dbReference>
<comment type="similarity">
    <text evidence="1 5">Belongs to the class-II aminoacyl-tRNA synthetase family.</text>
</comment>
<protein>
    <recommendedName>
        <fullName evidence="5">Histidine--tRNA ligase</fullName>
        <ecNumber evidence="5">6.1.1.21</ecNumber>
    </recommendedName>
    <alternativeName>
        <fullName evidence="5">Histidyl-tRNA synthetase</fullName>
        <shortName evidence="5">HisRS</shortName>
    </alternativeName>
</protein>
<evidence type="ECO:0000256" key="6">
    <source>
        <dbReference type="PIRSR" id="PIRSR001549-1"/>
    </source>
</evidence>
<dbReference type="GO" id="GO:0005524">
    <property type="term" value="F:ATP binding"/>
    <property type="evidence" value="ECO:0007669"/>
    <property type="project" value="UniProtKB-UniRule"/>
</dbReference>
<organism evidence="8 9">
    <name type="scientific">Candidatus Nealsonbacteria bacterium CG23_combo_of_CG06-09_8_20_14_all_38_19</name>
    <dbReference type="NCBI Taxonomy" id="1974721"/>
    <lineage>
        <taxon>Bacteria</taxon>
        <taxon>Candidatus Nealsoniibacteriota</taxon>
    </lineage>
</organism>
<dbReference type="GO" id="GO:0006427">
    <property type="term" value="P:histidyl-tRNA aminoacylation"/>
    <property type="evidence" value="ECO:0007669"/>
    <property type="project" value="UniProtKB-UniRule"/>
</dbReference>
<feature type="binding site" evidence="6">
    <location>
        <position position="115"/>
    </location>
    <ligand>
        <name>L-histidine</name>
        <dbReference type="ChEBI" id="CHEBI:57595"/>
    </ligand>
</feature>
<comment type="subunit">
    <text evidence="5">Homodimer.</text>
</comment>
<dbReference type="PANTHER" id="PTHR43707:SF1">
    <property type="entry name" value="HISTIDINE--TRNA LIGASE, MITOCHONDRIAL-RELATED"/>
    <property type="match status" value="1"/>
</dbReference>
<evidence type="ECO:0000256" key="5">
    <source>
        <dbReference type="HAMAP-Rule" id="MF_00127"/>
    </source>
</evidence>
<comment type="subcellular location">
    <subcellularLocation>
        <location evidence="5">Cytoplasm</location>
    </subcellularLocation>
</comment>
<keyword evidence="5" id="KW-0963">Cytoplasm</keyword>
<keyword evidence="2 5" id="KW-0547">Nucleotide-binding</keyword>
<dbReference type="InterPro" id="IPR041715">
    <property type="entry name" value="HisRS-like_core"/>
</dbReference>
<comment type="catalytic activity">
    <reaction evidence="4 5">
        <text>tRNA(His) + L-histidine + ATP = L-histidyl-tRNA(His) + AMP + diphosphate + H(+)</text>
        <dbReference type="Rhea" id="RHEA:17313"/>
        <dbReference type="Rhea" id="RHEA-COMP:9665"/>
        <dbReference type="Rhea" id="RHEA-COMP:9689"/>
        <dbReference type="ChEBI" id="CHEBI:15378"/>
        <dbReference type="ChEBI" id="CHEBI:30616"/>
        <dbReference type="ChEBI" id="CHEBI:33019"/>
        <dbReference type="ChEBI" id="CHEBI:57595"/>
        <dbReference type="ChEBI" id="CHEBI:78442"/>
        <dbReference type="ChEBI" id="CHEBI:78527"/>
        <dbReference type="ChEBI" id="CHEBI:456215"/>
        <dbReference type="EC" id="6.1.1.21"/>
    </reaction>
</comment>
<dbReference type="SUPFAM" id="SSF55681">
    <property type="entry name" value="Class II aaRS and biotin synthetases"/>
    <property type="match status" value="1"/>
</dbReference>
<reference evidence="8 9" key="1">
    <citation type="submission" date="2017-09" db="EMBL/GenBank/DDBJ databases">
        <title>Depth-based differentiation of microbial function through sediment-hosted aquifers and enrichment of novel symbionts in the deep terrestrial subsurface.</title>
        <authorList>
            <person name="Probst A.J."/>
            <person name="Ladd B."/>
            <person name="Jarett J.K."/>
            <person name="Geller-Mcgrath D.E."/>
            <person name="Sieber C.M."/>
            <person name="Emerson J.B."/>
            <person name="Anantharaman K."/>
            <person name="Thomas B.C."/>
            <person name="Malmstrom R."/>
            <person name="Stieglmeier M."/>
            <person name="Klingl A."/>
            <person name="Woyke T."/>
            <person name="Ryan C.M."/>
            <person name="Banfield J.F."/>
        </authorList>
    </citation>
    <scope>NUCLEOTIDE SEQUENCE [LARGE SCALE GENOMIC DNA]</scope>
    <source>
        <strain evidence="8">CG23_combo_of_CG06-09_8_20_14_all_38_19</strain>
    </source>
</reference>
<dbReference type="EC" id="6.1.1.21" evidence="5"/>
<dbReference type="EMBL" id="PCRP01000031">
    <property type="protein sequence ID" value="PIP23682.1"/>
    <property type="molecule type" value="Genomic_DNA"/>
</dbReference>
<gene>
    <name evidence="5" type="primary">hisS</name>
    <name evidence="8" type="ORF">COX36_02015</name>
</gene>
<name>A0A2G9YWV6_9BACT</name>
<keyword evidence="5" id="KW-0648">Protein biosynthesis</keyword>
<dbReference type="GO" id="GO:0005737">
    <property type="term" value="C:cytoplasm"/>
    <property type="evidence" value="ECO:0007669"/>
    <property type="project" value="UniProtKB-SubCell"/>
</dbReference>
<dbReference type="Pfam" id="PF13393">
    <property type="entry name" value="tRNA-synt_His"/>
    <property type="match status" value="1"/>
</dbReference>
<keyword evidence="5 8" id="KW-0436">Ligase</keyword>
<dbReference type="SUPFAM" id="SSF52954">
    <property type="entry name" value="Class II aaRS ABD-related"/>
    <property type="match status" value="1"/>
</dbReference>
<dbReference type="Pfam" id="PF03129">
    <property type="entry name" value="HGTP_anticodon"/>
    <property type="match status" value="1"/>
</dbReference>